<evidence type="ECO:0000259" key="2">
    <source>
        <dbReference type="Pfam" id="PF04551"/>
    </source>
</evidence>
<dbReference type="GO" id="GO:0009099">
    <property type="term" value="P:L-valine biosynthetic process"/>
    <property type="evidence" value="ECO:0000318"/>
    <property type="project" value="GO_Central"/>
</dbReference>
<dbReference type="InterPro" id="IPR036291">
    <property type="entry name" value="NAD(P)-bd_dom_sf"/>
</dbReference>
<name>A0A2G2ZVI7_CAPAN</name>
<evidence type="ECO:0000313" key="3">
    <source>
        <dbReference type="EMBL" id="PHT85993.1"/>
    </source>
</evidence>
<dbReference type="GO" id="GO:0009097">
    <property type="term" value="P:isoleucine biosynthetic process"/>
    <property type="evidence" value="ECO:0000318"/>
    <property type="project" value="GO_Central"/>
</dbReference>
<feature type="compositionally biased region" description="Low complexity" evidence="1">
    <location>
        <begin position="445"/>
        <end position="482"/>
    </location>
</feature>
<dbReference type="InterPro" id="IPR011005">
    <property type="entry name" value="Dihydropteroate_synth-like_sf"/>
</dbReference>
<dbReference type="Gene3D" id="3.60.40.10">
    <property type="entry name" value="PPM-type phosphatase domain"/>
    <property type="match status" value="1"/>
</dbReference>
<organism evidence="3 4">
    <name type="scientific">Capsicum annuum</name>
    <name type="common">Capsicum pepper</name>
    <dbReference type="NCBI Taxonomy" id="4072"/>
    <lineage>
        <taxon>Eukaryota</taxon>
        <taxon>Viridiplantae</taxon>
        <taxon>Streptophyta</taxon>
        <taxon>Embryophyta</taxon>
        <taxon>Tracheophyta</taxon>
        <taxon>Spermatophyta</taxon>
        <taxon>Magnoliopsida</taxon>
        <taxon>eudicotyledons</taxon>
        <taxon>Gunneridae</taxon>
        <taxon>Pentapetalae</taxon>
        <taxon>asterids</taxon>
        <taxon>lamiids</taxon>
        <taxon>Solanales</taxon>
        <taxon>Solanaceae</taxon>
        <taxon>Solanoideae</taxon>
        <taxon>Capsiceae</taxon>
        <taxon>Capsicum</taxon>
    </lineage>
</organism>
<dbReference type="SUPFAM" id="SSF81606">
    <property type="entry name" value="PP2C-like"/>
    <property type="match status" value="1"/>
</dbReference>
<protein>
    <recommendedName>
        <fullName evidence="2">IspG TIM-barrel domain-containing protein</fullName>
    </recommendedName>
</protein>
<sequence>MYNVSTLFHAKNLLRKRVGTVGGLIFTTNMLDQVVFYLEGPSPGSDLLTKSVITTCPHPTDYEANNYEKVCAHMKPNNILWLSHGFLLGHLQSIGLDFLKNMSVIVVCLKGMGPSVRRLYLQGKEINSVGINASIFIHRVSFNAVEKRRDYQSSQWEKLMDKEYGRLLTKKKQMMAREAYGDHGSLMYHHGYSYAAYITYSPATFPVPTVRHDGYLYGAQHYHYPYFQPVPPIILHMLHRLLHEKVMKITDAGADIDRIRVQGKKEVDACFEIKNSLVQKNYNIPLVANIHFAPFVTLRVAECFDKICVNPGNFVTIMMVTVDSGGGGCDVILLDVSSWRYGSITSVLDFSFTQLKRSEIILQKILLVPELARENETTDEKVLKTAFAATQDGFLSHVRRAFGITPLIAKNGCCCLVGVIWKRTLYVANLGNNCKTSMLEPPTRSPTAEARSPAAAPLAPTAQSPAAAAPKRRPVPSVSSSRNSILAPESPGTWSTLGFGFRLGLQA</sequence>
<proteinExistence type="predicted"/>
<dbReference type="PANTHER" id="PTHR21371">
    <property type="entry name" value="KETOL-ACID REDUCTOISOMERASE, MITOCHONDRIAL"/>
    <property type="match status" value="1"/>
</dbReference>
<dbReference type="Pfam" id="PF04551">
    <property type="entry name" value="GcpE"/>
    <property type="match status" value="1"/>
</dbReference>
<dbReference type="InterPro" id="IPR058578">
    <property type="entry name" value="IspG_TIM"/>
</dbReference>
<dbReference type="Gramene" id="PHT85993">
    <property type="protein sequence ID" value="PHT85993"/>
    <property type="gene ID" value="T459_08099"/>
</dbReference>
<dbReference type="Gene3D" id="3.40.50.720">
    <property type="entry name" value="NAD(P)-binding Rossmann-like Domain"/>
    <property type="match status" value="1"/>
</dbReference>
<dbReference type="Gene3D" id="3.20.20.20">
    <property type="entry name" value="Dihydropteroate synthase-like"/>
    <property type="match status" value="1"/>
</dbReference>
<comment type="caution">
    <text evidence="3">The sequence shown here is derived from an EMBL/GenBank/DDBJ whole genome shotgun (WGS) entry which is preliminary data.</text>
</comment>
<dbReference type="GO" id="GO:0004455">
    <property type="term" value="F:ketol-acid reductoisomerase activity"/>
    <property type="evidence" value="ECO:0000318"/>
    <property type="project" value="GO_Central"/>
</dbReference>
<dbReference type="GO" id="GO:0046429">
    <property type="term" value="F:4-hydroxy-3-methylbut-2-en-1-yl diphosphate synthase activity (ferredoxin)"/>
    <property type="evidence" value="ECO:0007669"/>
    <property type="project" value="InterPro"/>
</dbReference>
<gene>
    <name evidence="3" type="ORF">T459_08099</name>
</gene>
<accession>A0A2G2ZVI7</accession>
<dbReference type="EMBL" id="AYRZ02000003">
    <property type="protein sequence ID" value="PHT85993.1"/>
    <property type="molecule type" value="Genomic_DNA"/>
</dbReference>
<dbReference type="AlphaFoldDB" id="A0A2G2ZVI7"/>
<dbReference type="InterPro" id="IPR036457">
    <property type="entry name" value="PPM-type-like_dom_sf"/>
</dbReference>
<dbReference type="GO" id="GO:0016114">
    <property type="term" value="P:terpenoid biosynthetic process"/>
    <property type="evidence" value="ECO:0007669"/>
    <property type="project" value="InterPro"/>
</dbReference>
<reference evidence="3 4" key="2">
    <citation type="journal article" date="2017" name="Genome Biol.">
        <title>New reference genome sequences of hot pepper reveal the massive evolution of plant disease-resistance genes by retroduplication.</title>
        <authorList>
            <person name="Kim S."/>
            <person name="Park J."/>
            <person name="Yeom S.I."/>
            <person name="Kim Y.M."/>
            <person name="Seo E."/>
            <person name="Kim K.T."/>
            <person name="Kim M.S."/>
            <person name="Lee J.M."/>
            <person name="Cheong K."/>
            <person name="Shin H.S."/>
            <person name="Kim S.B."/>
            <person name="Han K."/>
            <person name="Lee J."/>
            <person name="Park M."/>
            <person name="Lee H.A."/>
            <person name="Lee H.Y."/>
            <person name="Lee Y."/>
            <person name="Oh S."/>
            <person name="Lee J.H."/>
            <person name="Choi E."/>
            <person name="Choi E."/>
            <person name="Lee S.E."/>
            <person name="Jeon J."/>
            <person name="Kim H."/>
            <person name="Choi G."/>
            <person name="Song H."/>
            <person name="Lee J."/>
            <person name="Lee S.C."/>
            <person name="Kwon J.K."/>
            <person name="Lee H.Y."/>
            <person name="Koo N."/>
            <person name="Hong Y."/>
            <person name="Kim R.W."/>
            <person name="Kang W.H."/>
            <person name="Huh J.H."/>
            <person name="Kang B.C."/>
            <person name="Yang T.J."/>
            <person name="Lee Y.H."/>
            <person name="Bennetzen J.L."/>
            <person name="Choi D."/>
        </authorList>
    </citation>
    <scope>NUCLEOTIDE SEQUENCE [LARGE SCALE GENOMIC DNA]</scope>
    <source>
        <strain evidence="4">cv. CM334</strain>
    </source>
</reference>
<dbReference type="STRING" id="4072.A0A2G2ZVI7"/>
<keyword evidence="4" id="KW-1185">Reference proteome</keyword>
<feature type="region of interest" description="Disordered" evidence="1">
    <location>
        <begin position="437"/>
        <end position="488"/>
    </location>
</feature>
<dbReference type="PANTHER" id="PTHR21371:SF1">
    <property type="entry name" value="KETOL-ACID REDUCTOISOMERASE, MITOCHONDRIAL"/>
    <property type="match status" value="1"/>
</dbReference>
<evidence type="ECO:0000313" key="4">
    <source>
        <dbReference type="Proteomes" id="UP000222542"/>
    </source>
</evidence>
<feature type="domain" description="IspG TIM-barrel" evidence="2">
    <location>
        <begin position="244"/>
        <end position="316"/>
    </location>
</feature>
<dbReference type="InterPro" id="IPR013023">
    <property type="entry name" value="KARI"/>
</dbReference>
<dbReference type="Proteomes" id="UP000222542">
    <property type="component" value="Unassembled WGS sequence"/>
</dbReference>
<reference evidence="3 4" key="1">
    <citation type="journal article" date="2014" name="Nat. Genet.">
        <title>Genome sequence of the hot pepper provides insights into the evolution of pungency in Capsicum species.</title>
        <authorList>
            <person name="Kim S."/>
            <person name="Park M."/>
            <person name="Yeom S.I."/>
            <person name="Kim Y.M."/>
            <person name="Lee J.M."/>
            <person name="Lee H.A."/>
            <person name="Seo E."/>
            <person name="Choi J."/>
            <person name="Cheong K."/>
            <person name="Kim K.T."/>
            <person name="Jung K."/>
            <person name="Lee G.W."/>
            <person name="Oh S.K."/>
            <person name="Bae C."/>
            <person name="Kim S.B."/>
            <person name="Lee H.Y."/>
            <person name="Kim S.Y."/>
            <person name="Kim M.S."/>
            <person name="Kang B.C."/>
            <person name="Jo Y.D."/>
            <person name="Yang H.B."/>
            <person name="Jeong H.J."/>
            <person name="Kang W.H."/>
            <person name="Kwon J.K."/>
            <person name="Shin C."/>
            <person name="Lim J.Y."/>
            <person name="Park J.H."/>
            <person name="Huh J.H."/>
            <person name="Kim J.S."/>
            <person name="Kim B.D."/>
            <person name="Cohen O."/>
            <person name="Paran I."/>
            <person name="Suh M.C."/>
            <person name="Lee S.B."/>
            <person name="Kim Y.K."/>
            <person name="Shin Y."/>
            <person name="Noh S.J."/>
            <person name="Park J."/>
            <person name="Seo Y.S."/>
            <person name="Kwon S.Y."/>
            <person name="Kim H.A."/>
            <person name="Park J.M."/>
            <person name="Kim H.J."/>
            <person name="Choi S.B."/>
            <person name="Bosland P.W."/>
            <person name="Reeves G."/>
            <person name="Jo S.H."/>
            <person name="Lee B.W."/>
            <person name="Cho H.T."/>
            <person name="Choi H.S."/>
            <person name="Lee M.S."/>
            <person name="Yu Y."/>
            <person name="Do Choi Y."/>
            <person name="Park B.S."/>
            <person name="van Deynze A."/>
            <person name="Ashrafi H."/>
            <person name="Hill T."/>
            <person name="Kim W.T."/>
            <person name="Pai H.S."/>
            <person name="Ahn H.K."/>
            <person name="Yeam I."/>
            <person name="Giovannoni J.J."/>
            <person name="Rose J.K."/>
            <person name="Sorensen I."/>
            <person name="Lee S.J."/>
            <person name="Kim R.W."/>
            <person name="Choi I.Y."/>
            <person name="Choi B.S."/>
            <person name="Lim J.S."/>
            <person name="Lee Y.H."/>
            <person name="Choi D."/>
        </authorList>
    </citation>
    <scope>NUCLEOTIDE SEQUENCE [LARGE SCALE GENOMIC DNA]</scope>
    <source>
        <strain evidence="4">cv. CM334</strain>
    </source>
</reference>
<dbReference type="SUPFAM" id="SSF51735">
    <property type="entry name" value="NAD(P)-binding Rossmann-fold domains"/>
    <property type="match status" value="1"/>
</dbReference>
<evidence type="ECO:0000256" key="1">
    <source>
        <dbReference type="SAM" id="MobiDB-lite"/>
    </source>
</evidence>